<dbReference type="Pfam" id="PF01370">
    <property type="entry name" value="Epimerase"/>
    <property type="match status" value="1"/>
</dbReference>
<dbReference type="Gene3D" id="3.40.50.720">
    <property type="entry name" value="NAD(P)-binding Rossmann-like Domain"/>
    <property type="match status" value="1"/>
</dbReference>
<dbReference type="Proteomes" id="UP000434172">
    <property type="component" value="Unassembled WGS sequence"/>
</dbReference>
<organism evidence="2 3">
    <name type="scientific">Colletotrichum asianum</name>
    <dbReference type="NCBI Taxonomy" id="702518"/>
    <lineage>
        <taxon>Eukaryota</taxon>
        <taxon>Fungi</taxon>
        <taxon>Dikarya</taxon>
        <taxon>Ascomycota</taxon>
        <taxon>Pezizomycotina</taxon>
        <taxon>Sordariomycetes</taxon>
        <taxon>Hypocreomycetidae</taxon>
        <taxon>Glomerellales</taxon>
        <taxon>Glomerellaceae</taxon>
        <taxon>Colletotrichum</taxon>
        <taxon>Colletotrichum gloeosporioides species complex</taxon>
    </lineage>
</organism>
<dbReference type="PANTHER" id="PTHR48079:SF5">
    <property type="entry name" value="DEPENDENT EPIMERASE_DEHYDRATASE, PUTATIVE (AFU_ORTHOLOGUE AFUA_7G00180)-RELATED"/>
    <property type="match status" value="1"/>
</dbReference>
<dbReference type="GO" id="GO:0005737">
    <property type="term" value="C:cytoplasm"/>
    <property type="evidence" value="ECO:0007669"/>
    <property type="project" value="TreeGrafter"/>
</dbReference>
<dbReference type="InterPro" id="IPR036291">
    <property type="entry name" value="NAD(P)-bd_dom_sf"/>
</dbReference>
<dbReference type="GO" id="GO:0004029">
    <property type="term" value="F:aldehyde dehydrogenase (NAD+) activity"/>
    <property type="evidence" value="ECO:0007669"/>
    <property type="project" value="TreeGrafter"/>
</dbReference>
<feature type="domain" description="NAD-dependent epimerase/dehydratase" evidence="1">
    <location>
        <begin position="7"/>
        <end position="227"/>
    </location>
</feature>
<name>A0A8H3WAW9_9PEZI</name>
<dbReference type="AlphaFoldDB" id="A0A8H3WAW9"/>
<proteinExistence type="predicted"/>
<reference evidence="2 3" key="1">
    <citation type="submission" date="2019-12" db="EMBL/GenBank/DDBJ databases">
        <title>A genome sequence resource for the geographically widespread anthracnose pathogen Colletotrichum asianum.</title>
        <authorList>
            <person name="Meng Y."/>
        </authorList>
    </citation>
    <scope>NUCLEOTIDE SEQUENCE [LARGE SCALE GENOMIC DNA]</scope>
    <source>
        <strain evidence="2 3">ICMP 18580</strain>
    </source>
</reference>
<evidence type="ECO:0000259" key="1">
    <source>
        <dbReference type="Pfam" id="PF01370"/>
    </source>
</evidence>
<gene>
    <name evidence="2" type="ORF">GQ607_009105</name>
</gene>
<comment type="caution">
    <text evidence="2">The sequence shown here is derived from an EMBL/GenBank/DDBJ whole genome shotgun (WGS) entry which is preliminary data.</text>
</comment>
<dbReference type="SUPFAM" id="SSF51735">
    <property type="entry name" value="NAD(P)-binding Rossmann-fold domains"/>
    <property type="match status" value="1"/>
</dbReference>
<sequence length="312" mass="32769">MASQKHIFMTGASGHIGSEIIRLALADGHSIRALSRTPESDTKLRSLGAVPVRGDLTSLAVLRTESAAADAVLHLATAYVFGGAPYESVRHIDFAAVDAIADGLAGTNKPLVATSGTLIVAADPAGAETDEASPMGSNELHTRMLTETHSLSLKDRGILATAVRLAPYVYGHGRSGVARFMDMGARAGCVTVIDGGGNRTTTVHVDDAARLYLLAAEKGKAGEVYNASASTEVTMKEMSEAMAEAVGVPVRDITKEQAEKEFGPMITFFLSVENRASGAKARKQLGWEPMGMGVLEDIRQGSYQAAAKALRK</sequence>
<dbReference type="EMBL" id="WOWK01000050">
    <property type="protein sequence ID" value="KAF0323659.1"/>
    <property type="molecule type" value="Genomic_DNA"/>
</dbReference>
<accession>A0A8H3WAW9</accession>
<evidence type="ECO:0000313" key="2">
    <source>
        <dbReference type="EMBL" id="KAF0323659.1"/>
    </source>
</evidence>
<dbReference type="InterPro" id="IPR001509">
    <property type="entry name" value="Epimerase_deHydtase"/>
</dbReference>
<dbReference type="InterPro" id="IPR051783">
    <property type="entry name" value="NAD(P)-dependent_oxidoreduct"/>
</dbReference>
<keyword evidence="3" id="KW-1185">Reference proteome</keyword>
<dbReference type="OrthoDB" id="10262413at2759"/>
<dbReference type="PANTHER" id="PTHR48079">
    <property type="entry name" value="PROTEIN YEEZ"/>
    <property type="match status" value="1"/>
</dbReference>
<protein>
    <recommendedName>
        <fullName evidence="1">NAD-dependent epimerase/dehydratase domain-containing protein</fullName>
    </recommendedName>
</protein>
<evidence type="ECO:0000313" key="3">
    <source>
        <dbReference type="Proteomes" id="UP000434172"/>
    </source>
</evidence>